<name>A0A3N0Z4F0_ANAGA</name>
<evidence type="ECO:0000313" key="2">
    <source>
        <dbReference type="EMBL" id="ROL53370.1"/>
    </source>
</evidence>
<accession>A0A3N0Z4F0</accession>
<dbReference type="EMBL" id="RJVU01011283">
    <property type="protein sequence ID" value="ROL53370.1"/>
    <property type="molecule type" value="Genomic_DNA"/>
</dbReference>
<feature type="region of interest" description="Disordered" evidence="1">
    <location>
        <begin position="49"/>
        <end position="82"/>
    </location>
</feature>
<gene>
    <name evidence="2" type="ORF">DPX16_20480</name>
</gene>
<proteinExistence type="predicted"/>
<protein>
    <submittedName>
        <fullName evidence="2">Uncharacterized protein</fullName>
    </submittedName>
</protein>
<dbReference type="Proteomes" id="UP000281406">
    <property type="component" value="Unassembled WGS sequence"/>
</dbReference>
<keyword evidence="3" id="KW-1185">Reference proteome</keyword>
<feature type="compositionally biased region" description="Polar residues" evidence="1">
    <location>
        <begin position="52"/>
        <end position="75"/>
    </location>
</feature>
<organism evidence="2 3">
    <name type="scientific">Anabarilius grahami</name>
    <name type="common">Kanglang fish</name>
    <name type="synonym">Barilius grahami</name>
    <dbReference type="NCBI Taxonomy" id="495550"/>
    <lineage>
        <taxon>Eukaryota</taxon>
        <taxon>Metazoa</taxon>
        <taxon>Chordata</taxon>
        <taxon>Craniata</taxon>
        <taxon>Vertebrata</taxon>
        <taxon>Euteleostomi</taxon>
        <taxon>Actinopterygii</taxon>
        <taxon>Neopterygii</taxon>
        <taxon>Teleostei</taxon>
        <taxon>Ostariophysi</taxon>
        <taxon>Cypriniformes</taxon>
        <taxon>Xenocyprididae</taxon>
        <taxon>Xenocypridinae</taxon>
        <taxon>Xenocypridinae incertae sedis</taxon>
        <taxon>Anabarilius</taxon>
    </lineage>
</organism>
<sequence length="180" mass="19872">MTCCRIRRHMAQEACNLAEQAVFGAHDSLWTKQAFTLAGLLHPRPLSADSAPLQTPYGTSEQSQEEVPSRKSPNCSRKKSPTAEKRVSIKACLTRPRCLEGVKRGAKTWRGQVANTSVYWSMQQPSSSCFLDLSVYRGCARTCLEDGTVRGHLWGYGDTLGGGARTRFTRYCLSAQPAAR</sequence>
<dbReference type="AlphaFoldDB" id="A0A3N0Z4F0"/>
<comment type="caution">
    <text evidence="2">The sequence shown here is derived from an EMBL/GenBank/DDBJ whole genome shotgun (WGS) entry which is preliminary data.</text>
</comment>
<evidence type="ECO:0000256" key="1">
    <source>
        <dbReference type="SAM" id="MobiDB-lite"/>
    </source>
</evidence>
<evidence type="ECO:0000313" key="3">
    <source>
        <dbReference type="Proteomes" id="UP000281406"/>
    </source>
</evidence>
<reference evidence="2 3" key="1">
    <citation type="submission" date="2018-10" db="EMBL/GenBank/DDBJ databases">
        <title>Genome assembly for a Yunnan-Guizhou Plateau 3E fish, Anabarilius grahami (Regan), and its evolutionary and genetic applications.</title>
        <authorList>
            <person name="Jiang W."/>
        </authorList>
    </citation>
    <scope>NUCLEOTIDE SEQUENCE [LARGE SCALE GENOMIC DNA]</scope>
    <source>
        <strain evidence="2">AG-KIZ</strain>
        <tissue evidence="2">Muscle</tissue>
    </source>
</reference>